<feature type="non-terminal residue" evidence="1">
    <location>
        <position position="1"/>
    </location>
</feature>
<evidence type="ECO:0000313" key="1">
    <source>
        <dbReference type="EMBL" id="ETL32964.1"/>
    </source>
</evidence>
<dbReference type="EMBL" id="KI674697">
    <property type="protein sequence ID" value="ETL32964.1"/>
    <property type="molecule type" value="Genomic_DNA"/>
</dbReference>
<reference evidence="1" key="1">
    <citation type="submission" date="2013-11" db="EMBL/GenBank/DDBJ databases">
        <title>The Genome Sequence of Phytophthora parasitica CJ05E6.</title>
        <authorList>
            <consortium name="The Broad Institute Genomics Platform"/>
            <person name="Russ C."/>
            <person name="Tyler B."/>
            <person name="Panabieres F."/>
            <person name="Shan W."/>
            <person name="Tripathy S."/>
            <person name="Grunwald N."/>
            <person name="Machado M."/>
            <person name="Johnson C.S."/>
            <person name="Arredondo F."/>
            <person name="Hong C."/>
            <person name="Coffey M."/>
            <person name="Young S.K."/>
            <person name="Zeng Q."/>
            <person name="Gargeya S."/>
            <person name="Fitzgerald M."/>
            <person name="Abouelleil A."/>
            <person name="Alvarado L."/>
            <person name="Chapman S.B."/>
            <person name="Gainer-Dewar J."/>
            <person name="Goldberg J."/>
            <person name="Griggs A."/>
            <person name="Gujja S."/>
            <person name="Hansen M."/>
            <person name="Howarth C."/>
            <person name="Imamovic A."/>
            <person name="Ireland A."/>
            <person name="Larimer J."/>
            <person name="McCowan C."/>
            <person name="Murphy C."/>
            <person name="Pearson M."/>
            <person name="Poon T.W."/>
            <person name="Priest M."/>
            <person name="Roberts A."/>
            <person name="Saif S."/>
            <person name="Shea T."/>
            <person name="Sykes S."/>
            <person name="Wortman J."/>
            <person name="Nusbaum C."/>
            <person name="Birren B."/>
        </authorList>
    </citation>
    <scope>NUCLEOTIDE SEQUENCE [LARGE SCALE GENOMIC DNA]</scope>
    <source>
        <strain evidence="1">CJ05E6</strain>
    </source>
</reference>
<dbReference type="Proteomes" id="UP000053864">
    <property type="component" value="Unassembled WGS sequence"/>
</dbReference>
<accession>W2IFC9</accession>
<name>W2IFC9_PHYNI</name>
<sequence>ILLSDPLPPVLPKGTNIIQNLTEKELLGDREGVVAGTAPSLYVQKPLKARGFLLCRGVFKQKQGAQRRVMVIAGSVLELPMLAPPPPAAADEPEVVSVTYCHFLAGKNVPCGYSHDSEFFSGLHLMETGSRVARVVQKAYFAAGVENVDADMFVTGSLCLHA</sequence>
<proteinExistence type="predicted"/>
<organism evidence="1">
    <name type="scientific">Phytophthora nicotianae</name>
    <name type="common">Potato buckeye rot agent</name>
    <name type="synonym">Phytophthora parasitica</name>
    <dbReference type="NCBI Taxonomy" id="4792"/>
    <lineage>
        <taxon>Eukaryota</taxon>
        <taxon>Sar</taxon>
        <taxon>Stramenopiles</taxon>
        <taxon>Oomycota</taxon>
        <taxon>Peronosporomycetes</taxon>
        <taxon>Peronosporales</taxon>
        <taxon>Peronosporaceae</taxon>
        <taxon>Phytophthora</taxon>
    </lineage>
</organism>
<dbReference type="AlphaFoldDB" id="W2IFC9"/>
<gene>
    <name evidence="1" type="ORF">L916_14517</name>
</gene>
<protein>
    <submittedName>
        <fullName evidence="1">Uncharacterized protein</fullName>
    </submittedName>
</protein>